<accession>A0A7W5Z4G2</accession>
<comment type="caution">
    <text evidence="1">The sequence shown here is derived from an EMBL/GenBank/DDBJ whole genome shotgun (WGS) entry which is preliminary data.</text>
</comment>
<evidence type="ECO:0000313" key="1">
    <source>
        <dbReference type="EMBL" id="MBB3809893.1"/>
    </source>
</evidence>
<dbReference type="Proteomes" id="UP000537592">
    <property type="component" value="Unassembled WGS sequence"/>
</dbReference>
<dbReference type="RefSeq" id="WP_183752446.1">
    <property type="nucleotide sequence ID" value="NZ_JACICC010000004.1"/>
</dbReference>
<name>A0A7W5Z4G2_9HYPH</name>
<keyword evidence="2" id="KW-1185">Reference proteome</keyword>
<evidence type="ECO:0000313" key="2">
    <source>
        <dbReference type="Proteomes" id="UP000537592"/>
    </source>
</evidence>
<reference evidence="1 2" key="1">
    <citation type="submission" date="2020-08" db="EMBL/GenBank/DDBJ databases">
        <title>Genomic Encyclopedia of Type Strains, Phase IV (KMG-IV): sequencing the most valuable type-strain genomes for metagenomic binning, comparative biology and taxonomic classification.</title>
        <authorList>
            <person name="Goeker M."/>
        </authorList>
    </citation>
    <scope>NUCLEOTIDE SEQUENCE [LARGE SCALE GENOMIC DNA]</scope>
    <source>
        <strain evidence="1 2">DSM 28760</strain>
    </source>
</reference>
<organism evidence="1 2">
    <name type="scientific">Pseudochelatococcus contaminans</name>
    <dbReference type="NCBI Taxonomy" id="1538103"/>
    <lineage>
        <taxon>Bacteria</taxon>
        <taxon>Pseudomonadati</taxon>
        <taxon>Pseudomonadota</taxon>
        <taxon>Alphaproteobacteria</taxon>
        <taxon>Hyphomicrobiales</taxon>
        <taxon>Chelatococcaceae</taxon>
        <taxon>Pseudochelatococcus</taxon>
    </lineage>
</organism>
<dbReference type="EMBL" id="JACICC010000004">
    <property type="protein sequence ID" value="MBB3809893.1"/>
    <property type="molecule type" value="Genomic_DNA"/>
</dbReference>
<proteinExistence type="predicted"/>
<gene>
    <name evidence="1" type="ORF">FHS81_001981</name>
</gene>
<protein>
    <submittedName>
        <fullName evidence="1">Uncharacterized protein</fullName>
    </submittedName>
</protein>
<dbReference type="AlphaFoldDB" id="A0A7W5Z4G2"/>
<sequence length="137" mass="14360">MMMSGLSKFSGTEFGQSRVSGSKIACIAFAAAMATFSLPLTAWAGATPPRQPAGAGTVDLSSASLDTIRLHILDACVVQQWGVSSSSKDSYADRCGCYARRITQAMGEDELAAFRRSGVFSNTARPKAEAARAACKL</sequence>